<reference evidence="1" key="1">
    <citation type="submission" date="2019-08" db="EMBL/GenBank/DDBJ databases">
        <authorList>
            <person name="Kucharzyk K."/>
            <person name="Murdoch R.W."/>
            <person name="Higgins S."/>
            <person name="Loffler F."/>
        </authorList>
    </citation>
    <scope>NUCLEOTIDE SEQUENCE</scope>
</reference>
<sequence length="131" mass="14231">MGIAGRLPSSHLETSVDHGFFASRIDAQTGVSFLAADVRSPDGGHEELLVVRVELDFEIALQVLLFPQGSRPPSVDVVGQLGGHRVRLFVGVGALEPDKNRIRVPVDDLVAALFHEVPRDLHHLMAAQVDR</sequence>
<comment type="caution">
    <text evidence="1">The sequence shown here is derived from an EMBL/GenBank/DDBJ whole genome shotgun (WGS) entry which is preliminary data.</text>
</comment>
<evidence type="ECO:0000313" key="1">
    <source>
        <dbReference type="EMBL" id="MPM70276.1"/>
    </source>
</evidence>
<gene>
    <name evidence="1" type="ORF">SDC9_117231</name>
</gene>
<organism evidence="1">
    <name type="scientific">bioreactor metagenome</name>
    <dbReference type="NCBI Taxonomy" id="1076179"/>
    <lineage>
        <taxon>unclassified sequences</taxon>
        <taxon>metagenomes</taxon>
        <taxon>ecological metagenomes</taxon>
    </lineage>
</organism>
<protein>
    <submittedName>
        <fullName evidence="1">Uncharacterized protein</fullName>
    </submittedName>
</protein>
<name>A0A645BXM8_9ZZZZ</name>
<accession>A0A645BXM8</accession>
<proteinExistence type="predicted"/>
<dbReference type="AlphaFoldDB" id="A0A645BXM8"/>
<dbReference type="EMBL" id="VSSQ01023383">
    <property type="protein sequence ID" value="MPM70276.1"/>
    <property type="molecule type" value="Genomic_DNA"/>
</dbReference>